<keyword evidence="4" id="KW-1133">Transmembrane helix</keyword>
<feature type="compositionally biased region" description="Basic and acidic residues" evidence="3">
    <location>
        <begin position="23"/>
        <end position="33"/>
    </location>
</feature>
<sequence length="299" mass="32708">MTTMGEEEEDPERLGVGIEEEQDRGGAGEDPDRLGVGIGERRRSARSTSSGDSSELSSKIRNILKPQSLGGSSFSVIKADKFAMERQGGKTAKTPMHKLMRQAFADPEVESLFQLYYRRQKRFDMQVFLFAGISFGLYVIFLICMSIRDAREEATAVAVTPAARDFPILIRGAGPPHTTSENSHPGTPLGLSVAYVVFYVVVWTLSACGALNETIWRFLPWCVLATLLVQVTVGVCMAGLPASPSAFIPWSLVFPFLVIVTLPIRLRLAIAASVVTGVFALVLIALLPFAKHLPFQCQR</sequence>
<feature type="transmembrane region" description="Helical" evidence="4">
    <location>
        <begin position="218"/>
        <end position="240"/>
    </location>
</feature>
<evidence type="ECO:0000256" key="3">
    <source>
        <dbReference type="SAM" id="MobiDB-lite"/>
    </source>
</evidence>
<feature type="transmembrane region" description="Helical" evidence="4">
    <location>
        <begin position="189"/>
        <end position="211"/>
    </location>
</feature>
<dbReference type="PANTHER" id="PTHR45627:SF30">
    <property type="entry name" value="ADENYLATE CYCLASE TYPE 3"/>
    <property type="match status" value="1"/>
</dbReference>
<keyword evidence="4" id="KW-0472">Membrane</keyword>
<reference evidence="5" key="1">
    <citation type="submission" date="2020-11" db="EMBL/GenBank/DDBJ databases">
        <authorList>
            <person name="Tran Van P."/>
        </authorList>
    </citation>
    <scope>NUCLEOTIDE SEQUENCE</scope>
</reference>
<evidence type="ECO:0000313" key="5">
    <source>
        <dbReference type="EMBL" id="CAD7248545.1"/>
    </source>
</evidence>
<dbReference type="GO" id="GO:0005886">
    <property type="term" value="C:plasma membrane"/>
    <property type="evidence" value="ECO:0007669"/>
    <property type="project" value="TreeGrafter"/>
</dbReference>
<feature type="transmembrane region" description="Helical" evidence="4">
    <location>
        <begin position="127"/>
        <end position="148"/>
    </location>
</feature>
<evidence type="ECO:0000256" key="4">
    <source>
        <dbReference type="SAM" id="Phobius"/>
    </source>
</evidence>
<feature type="region of interest" description="Disordered" evidence="3">
    <location>
        <begin position="1"/>
        <end position="58"/>
    </location>
</feature>
<keyword evidence="1" id="KW-0547">Nucleotide-binding</keyword>
<evidence type="ECO:0000256" key="2">
    <source>
        <dbReference type="ARBA" id="ARBA00023239"/>
    </source>
</evidence>
<protein>
    <submittedName>
        <fullName evidence="5">Uncharacterized protein</fullName>
    </submittedName>
</protein>
<gene>
    <name evidence="5" type="ORF">DSTB1V02_LOCUS8357</name>
</gene>
<keyword evidence="4" id="KW-0812">Transmembrane</keyword>
<organism evidence="5">
    <name type="scientific">Darwinula stevensoni</name>
    <dbReference type="NCBI Taxonomy" id="69355"/>
    <lineage>
        <taxon>Eukaryota</taxon>
        <taxon>Metazoa</taxon>
        <taxon>Ecdysozoa</taxon>
        <taxon>Arthropoda</taxon>
        <taxon>Crustacea</taxon>
        <taxon>Oligostraca</taxon>
        <taxon>Ostracoda</taxon>
        <taxon>Podocopa</taxon>
        <taxon>Podocopida</taxon>
        <taxon>Darwinulocopina</taxon>
        <taxon>Darwinuloidea</taxon>
        <taxon>Darwinulidae</taxon>
        <taxon>Darwinula</taxon>
    </lineage>
</organism>
<dbReference type="GO" id="GO:0006171">
    <property type="term" value="P:cAMP biosynthetic process"/>
    <property type="evidence" value="ECO:0007669"/>
    <property type="project" value="TreeGrafter"/>
</dbReference>
<dbReference type="GO" id="GO:0007189">
    <property type="term" value="P:adenylate cyclase-activating G protein-coupled receptor signaling pathway"/>
    <property type="evidence" value="ECO:0007669"/>
    <property type="project" value="TreeGrafter"/>
</dbReference>
<feature type="compositionally biased region" description="Acidic residues" evidence="3">
    <location>
        <begin position="1"/>
        <end position="11"/>
    </location>
</feature>
<feature type="transmembrane region" description="Helical" evidence="4">
    <location>
        <begin position="246"/>
        <end position="264"/>
    </location>
</feature>
<name>A0A7R8XET0_9CRUS</name>
<accession>A0A7R8XET0</accession>
<keyword evidence="2" id="KW-0456">Lyase</keyword>
<feature type="compositionally biased region" description="Low complexity" evidence="3">
    <location>
        <begin position="46"/>
        <end position="57"/>
    </location>
</feature>
<dbReference type="Proteomes" id="UP000677054">
    <property type="component" value="Unassembled WGS sequence"/>
</dbReference>
<dbReference type="EMBL" id="CAJPEV010001896">
    <property type="protein sequence ID" value="CAG0894773.1"/>
    <property type="molecule type" value="Genomic_DNA"/>
</dbReference>
<dbReference type="GO" id="GO:0004016">
    <property type="term" value="F:adenylate cyclase activity"/>
    <property type="evidence" value="ECO:0007669"/>
    <property type="project" value="TreeGrafter"/>
</dbReference>
<dbReference type="AlphaFoldDB" id="A0A7R8XET0"/>
<feature type="transmembrane region" description="Helical" evidence="4">
    <location>
        <begin position="271"/>
        <end position="290"/>
    </location>
</feature>
<keyword evidence="6" id="KW-1185">Reference proteome</keyword>
<dbReference type="PANTHER" id="PTHR45627">
    <property type="entry name" value="ADENYLATE CYCLASE TYPE 1"/>
    <property type="match status" value="1"/>
</dbReference>
<dbReference type="EMBL" id="LR901413">
    <property type="protein sequence ID" value="CAD7248545.1"/>
    <property type="molecule type" value="Genomic_DNA"/>
</dbReference>
<evidence type="ECO:0000313" key="6">
    <source>
        <dbReference type="Proteomes" id="UP000677054"/>
    </source>
</evidence>
<dbReference type="GO" id="GO:0000166">
    <property type="term" value="F:nucleotide binding"/>
    <property type="evidence" value="ECO:0007669"/>
    <property type="project" value="UniProtKB-KW"/>
</dbReference>
<evidence type="ECO:0000256" key="1">
    <source>
        <dbReference type="ARBA" id="ARBA00022741"/>
    </source>
</evidence>
<proteinExistence type="predicted"/>